<sequence length="149" mass="16918">MLLIGAFNMLKYRLDLLVTQSITHTFLASTMAQTFRKKQKIQANTMVIRSTQEQRQERFNKVRGIVGSLYQLSKAFPFFISLTCPAGPYWHTQCAKQSGRAMGLLESAISTHSQRLFHESFDLSRGSYSIPFLKAAQELLLAAPRRTSI</sequence>
<dbReference type="EMBL" id="JABBWM010000002">
    <property type="protein sequence ID" value="KAG2119599.1"/>
    <property type="molecule type" value="Genomic_DNA"/>
</dbReference>
<protein>
    <submittedName>
        <fullName evidence="1">Uncharacterized protein</fullName>
    </submittedName>
</protein>
<dbReference type="RefSeq" id="XP_041299425.1">
    <property type="nucleotide sequence ID" value="XM_041428104.1"/>
</dbReference>
<dbReference type="GeneID" id="64690363"/>
<name>A0A9P7K0C3_9AGAM</name>
<evidence type="ECO:0000313" key="1">
    <source>
        <dbReference type="EMBL" id="KAG2119599.1"/>
    </source>
</evidence>
<keyword evidence="2" id="KW-1185">Reference proteome</keyword>
<accession>A0A9P7K0C3</accession>
<gene>
    <name evidence="1" type="ORF">F5147DRAFT_117811</name>
</gene>
<evidence type="ECO:0000313" key="2">
    <source>
        <dbReference type="Proteomes" id="UP000823399"/>
    </source>
</evidence>
<dbReference type="Proteomes" id="UP000823399">
    <property type="component" value="Unassembled WGS sequence"/>
</dbReference>
<comment type="caution">
    <text evidence="1">The sequence shown here is derived from an EMBL/GenBank/DDBJ whole genome shotgun (WGS) entry which is preliminary data.</text>
</comment>
<dbReference type="AlphaFoldDB" id="A0A9P7K0C3"/>
<reference evidence="1" key="1">
    <citation type="journal article" date="2020" name="New Phytol.">
        <title>Comparative genomics reveals dynamic genome evolution in host specialist ectomycorrhizal fungi.</title>
        <authorList>
            <person name="Lofgren L.A."/>
            <person name="Nguyen N.H."/>
            <person name="Vilgalys R."/>
            <person name="Ruytinx J."/>
            <person name="Liao H.L."/>
            <person name="Branco S."/>
            <person name="Kuo A."/>
            <person name="LaButti K."/>
            <person name="Lipzen A."/>
            <person name="Andreopoulos W."/>
            <person name="Pangilinan J."/>
            <person name="Riley R."/>
            <person name="Hundley H."/>
            <person name="Na H."/>
            <person name="Barry K."/>
            <person name="Grigoriev I.V."/>
            <person name="Stajich J.E."/>
            <person name="Kennedy P.G."/>
        </authorList>
    </citation>
    <scope>NUCLEOTIDE SEQUENCE</scope>
    <source>
        <strain evidence="1">FC423</strain>
    </source>
</reference>
<proteinExistence type="predicted"/>
<organism evidence="1 2">
    <name type="scientific">Suillus discolor</name>
    <dbReference type="NCBI Taxonomy" id="1912936"/>
    <lineage>
        <taxon>Eukaryota</taxon>
        <taxon>Fungi</taxon>
        <taxon>Dikarya</taxon>
        <taxon>Basidiomycota</taxon>
        <taxon>Agaricomycotina</taxon>
        <taxon>Agaricomycetes</taxon>
        <taxon>Agaricomycetidae</taxon>
        <taxon>Boletales</taxon>
        <taxon>Suillineae</taxon>
        <taxon>Suillaceae</taxon>
        <taxon>Suillus</taxon>
    </lineage>
</organism>